<keyword evidence="11" id="KW-0349">Heme</keyword>
<gene>
    <name evidence="14" type="primary">LOC110784965</name>
</gene>
<accession>A0A9R0I9R2</accession>
<dbReference type="InterPro" id="IPR002401">
    <property type="entry name" value="Cyt_P450_E_grp-I"/>
</dbReference>
<keyword evidence="13" id="KW-1185">Reference proteome</keyword>
<evidence type="ECO:0000256" key="10">
    <source>
        <dbReference type="ARBA" id="ARBA00093231"/>
    </source>
</evidence>
<evidence type="ECO:0000256" key="4">
    <source>
        <dbReference type="ARBA" id="ARBA00022723"/>
    </source>
</evidence>
<dbReference type="GO" id="GO:0016135">
    <property type="term" value="P:saponin biosynthetic process"/>
    <property type="evidence" value="ECO:0007669"/>
    <property type="project" value="UniProtKB-ARBA"/>
</dbReference>
<evidence type="ECO:0000256" key="9">
    <source>
        <dbReference type="ARBA" id="ARBA00066327"/>
    </source>
</evidence>
<evidence type="ECO:0000256" key="1">
    <source>
        <dbReference type="ARBA" id="ARBA00001971"/>
    </source>
</evidence>
<dbReference type="PANTHER" id="PTHR24286">
    <property type="entry name" value="CYTOCHROME P450 26"/>
    <property type="match status" value="1"/>
</dbReference>
<dbReference type="GO" id="GO:0016104">
    <property type="term" value="P:triterpenoid biosynthetic process"/>
    <property type="evidence" value="ECO:0007669"/>
    <property type="project" value="UniProtKB-ARBA"/>
</dbReference>
<dbReference type="Gene3D" id="1.10.630.10">
    <property type="entry name" value="Cytochrome P450"/>
    <property type="match status" value="1"/>
</dbReference>
<feature type="transmembrane region" description="Helical" evidence="12">
    <location>
        <begin position="6"/>
        <end position="23"/>
    </location>
</feature>
<dbReference type="InterPro" id="IPR001128">
    <property type="entry name" value="Cyt_P450"/>
</dbReference>
<dbReference type="CDD" id="cd11043">
    <property type="entry name" value="CYP90-like"/>
    <property type="match status" value="1"/>
</dbReference>
<dbReference type="EC" id="1.14.14.126" evidence="9"/>
<reference evidence="14" key="2">
    <citation type="submission" date="2025-08" db="UniProtKB">
        <authorList>
            <consortium name="RefSeq"/>
        </authorList>
    </citation>
    <scope>IDENTIFICATION</scope>
    <source>
        <tissue evidence="14">Leaf</tissue>
    </source>
</reference>
<comment type="subcellular location">
    <subcellularLocation>
        <location evidence="2">Membrane</location>
        <topology evidence="2">Single-pass type II membrane protein</topology>
    </subcellularLocation>
</comment>
<organism evidence="13 14">
    <name type="scientific">Spinacia oleracea</name>
    <name type="common">Spinach</name>
    <dbReference type="NCBI Taxonomy" id="3562"/>
    <lineage>
        <taxon>Eukaryota</taxon>
        <taxon>Viridiplantae</taxon>
        <taxon>Streptophyta</taxon>
        <taxon>Embryophyta</taxon>
        <taxon>Tracheophyta</taxon>
        <taxon>Spermatophyta</taxon>
        <taxon>Magnoliopsida</taxon>
        <taxon>eudicotyledons</taxon>
        <taxon>Gunneridae</taxon>
        <taxon>Pentapetalae</taxon>
        <taxon>Caryophyllales</taxon>
        <taxon>Chenopodiaceae</taxon>
        <taxon>Chenopodioideae</taxon>
        <taxon>Anserineae</taxon>
        <taxon>Spinacia</taxon>
    </lineage>
</organism>
<keyword evidence="5" id="KW-0735">Signal-anchor</keyword>
<protein>
    <recommendedName>
        <fullName evidence="9">beta-amyrin 28-monooxygenase</fullName>
        <ecNumber evidence="9">1.14.14.126</ecNumber>
    </recommendedName>
</protein>
<keyword evidence="4 11" id="KW-0479">Metal-binding</keyword>
<evidence type="ECO:0000256" key="6">
    <source>
        <dbReference type="ARBA" id="ARBA00023002"/>
    </source>
</evidence>
<evidence type="ECO:0000256" key="12">
    <source>
        <dbReference type="SAM" id="Phobius"/>
    </source>
</evidence>
<reference evidence="13" key="1">
    <citation type="journal article" date="2021" name="Nat. Commun.">
        <title>Genomic analyses provide insights into spinach domestication and the genetic basis of agronomic traits.</title>
        <authorList>
            <person name="Cai X."/>
            <person name="Sun X."/>
            <person name="Xu C."/>
            <person name="Sun H."/>
            <person name="Wang X."/>
            <person name="Ge C."/>
            <person name="Zhang Z."/>
            <person name="Wang Q."/>
            <person name="Fei Z."/>
            <person name="Jiao C."/>
            <person name="Wang Q."/>
        </authorList>
    </citation>
    <scope>NUCLEOTIDE SEQUENCE [LARGE SCALE GENOMIC DNA]</scope>
    <source>
        <strain evidence="13">cv. Varoflay</strain>
    </source>
</reference>
<dbReference type="PRINTS" id="PR00463">
    <property type="entry name" value="EP450I"/>
</dbReference>
<evidence type="ECO:0000313" key="14">
    <source>
        <dbReference type="RefSeq" id="XP_021845103.1"/>
    </source>
</evidence>
<dbReference type="GO" id="GO:0016020">
    <property type="term" value="C:membrane"/>
    <property type="evidence" value="ECO:0007669"/>
    <property type="project" value="UniProtKB-SubCell"/>
</dbReference>
<keyword evidence="6" id="KW-0560">Oxidoreductase</keyword>
<proteinExistence type="inferred from homology"/>
<sequence>MASIFLLGFVLSIIFIILTLIISQKDQRKLPPGKVGWPIIGETLAFVSSPEKFIHDRMTKYSSEIFKTSIAGGKMAVLCGPLGNKFLFSNETNKSITTWWPTSITKHMIFPYEASSPSSIVEDHSFFKLEGMQHYVSIMDSMAKEHLEARWAPHQEVKVHPLSKEFTFALACRVFMNYDNPEQVRELAEPFFDVAKGILSVPLNIPGTPFNGAVKGGAIIKEKLQQIIKNRREELQKKMKMKKGDRDLLSRLLASYYCDENYNLSKEYDIANKIIGYLMASFYTTSTTITFVLDNLALHPEVYDNVYEEQLEISKSKGAGELLTWADIQKMKYTWNVVCESMRLTPPSQGAFKEVLTDITYAGFTIPKGWKVSWSVHSTYKNPKYFNDPEKFDPSRFEGNGPPPFTFVPFGGGPNMCAGKEYARIEILAFIHNVVTRFKLKKANPNEKIVYTPEPIPVEGLRICLQPHEK</sequence>
<dbReference type="GeneID" id="110784965"/>
<dbReference type="SUPFAM" id="SSF48264">
    <property type="entry name" value="Cytochrome P450"/>
    <property type="match status" value="1"/>
</dbReference>
<dbReference type="PRINTS" id="PR00385">
    <property type="entry name" value="P450"/>
</dbReference>
<comment type="cofactor">
    <cofactor evidence="1 11">
        <name>heme</name>
        <dbReference type="ChEBI" id="CHEBI:30413"/>
    </cofactor>
</comment>
<evidence type="ECO:0000256" key="11">
    <source>
        <dbReference type="PIRSR" id="PIRSR602401-1"/>
    </source>
</evidence>
<dbReference type="GO" id="GO:0102373">
    <property type="term" value="F:beta-amyrin 28-monooxygenase activity"/>
    <property type="evidence" value="ECO:0007669"/>
    <property type="project" value="UniProtKB-EC"/>
</dbReference>
<evidence type="ECO:0000256" key="3">
    <source>
        <dbReference type="ARBA" id="ARBA00010617"/>
    </source>
</evidence>
<dbReference type="InterPro" id="IPR036396">
    <property type="entry name" value="Cyt_P450_sf"/>
</dbReference>
<dbReference type="GO" id="GO:0004497">
    <property type="term" value="F:monooxygenase activity"/>
    <property type="evidence" value="ECO:0000318"/>
    <property type="project" value="GO_Central"/>
</dbReference>
<dbReference type="PANTHER" id="PTHR24286:SF53">
    <property type="entry name" value="BETA-AMYRIN 28-OXIDASE-LIKE"/>
    <property type="match status" value="1"/>
</dbReference>
<feature type="binding site" description="axial binding residue" evidence="11">
    <location>
        <position position="417"/>
    </location>
    <ligand>
        <name>heme</name>
        <dbReference type="ChEBI" id="CHEBI:30413"/>
    </ligand>
    <ligandPart>
        <name>Fe</name>
        <dbReference type="ChEBI" id="CHEBI:18248"/>
    </ligandPart>
</feature>
<dbReference type="GO" id="GO:0005506">
    <property type="term" value="F:iron ion binding"/>
    <property type="evidence" value="ECO:0007669"/>
    <property type="project" value="InterPro"/>
</dbReference>
<dbReference type="Pfam" id="PF00067">
    <property type="entry name" value="p450"/>
    <property type="match status" value="1"/>
</dbReference>
<evidence type="ECO:0000256" key="7">
    <source>
        <dbReference type="ARBA" id="ARBA00023004"/>
    </source>
</evidence>
<keyword evidence="12" id="KW-0812">Transmembrane</keyword>
<dbReference type="GO" id="GO:0016125">
    <property type="term" value="P:sterol metabolic process"/>
    <property type="evidence" value="ECO:0007669"/>
    <property type="project" value="TreeGrafter"/>
</dbReference>
<dbReference type="FunFam" id="1.10.630.10:FF:000022">
    <property type="entry name" value="Taxadiene 5-alpha hydroxylase"/>
    <property type="match status" value="1"/>
</dbReference>
<dbReference type="AlphaFoldDB" id="A0A9R0I9R2"/>
<comment type="similarity">
    <text evidence="3">Belongs to the cytochrome P450 family.</text>
</comment>
<keyword evidence="7 11" id="KW-0408">Iron</keyword>
<keyword evidence="12" id="KW-1133">Transmembrane helix</keyword>
<evidence type="ECO:0000256" key="5">
    <source>
        <dbReference type="ARBA" id="ARBA00022968"/>
    </source>
</evidence>
<dbReference type="OrthoDB" id="1638313at2759"/>
<name>A0A9R0I9R2_SPIOL</name>
<dbReference type="GO" id="GO:0020037">
    <property type="term" value="F:heme binding"/>
    <property type="evidence" value="ECO:0007669"/>
    <property type="project" value="InterPro"/>
</dbReference>
<dbReference type="RefSeq" id="XP_021845103.1">
    <property type="nucleotide sequence ID" value="XM_021989411.2"/>
</dbReference>
<evidence type="ECO:0000313" key="13">
    <source>
        <dbReference type="Proteomes" id="UP000813463"/>
    </source>
</evidence>
<evidence type="ECO:0000256" key="2">
    <source>
        <dbReference type="ARBA" id="ARBA00004606"/>
    </source>
</evidence>
<keyword evidence="8" id="KW-0325">Glycoprotein</keyword>
<dbReference type="KEGG" id="soe:110784965"/>
<keyword evidence="12" id="KW-0472">Membrane</keyword>
<evidence type="ECO:0000256" key="8">
    <source>
        <dbReference type="ARBA" id="ARBA00023180"/>
    </source>
</evidence>
<dbReference type="Proteomes" id="UP000813463">
    <property type="component" value="Chromosome 2"/>
</dbReference>
<comment type="catalytic activity">
    <reaction evidence="10">
        <text>beta-amyrin + 3 reduced [NADPH--hemoprotein reductase] + 3 O2 = oleanolate + 3 oxidized [NADPH--hemoprotein reductase] + 4 H2O + 4 H(+)</text>
        <dbReference type="Rhea" id="RHEA:43068"/>
        <dbReference type="Rhea" id="RHEA-COMP:11964"/>
        <dbReference type="Rhea" id="RHEA-COMP:11965"/>
        <dbReference type="ChEBI" id="CHEBI:10352"/>
        <dbReference type="ChEBI" id="CHEBI:15377"/>
        <dbReference type="ChEBI" id="CHEBI:15378"/>
        <dbReference type="ChEBI" id="CHEBI:15379"/>
        <dbReference type="ChEBI" id="CHEBI:57618"/>
        <dbReference type="ChEBI" id="CHEBI:58210"/>
        <dbReference type="ChEBI" id="CHEBI:82828"/>
        <dbReference type="EC" id="1.14.14.126"/>
    </reaction>
    <physiologicalReaction direction="left-to-right" evidence="10">
        <dbReference type="Rhea" id="RHEA:43069"/>
    </physiologicalReaction>
</comment>